<dbReference type="InterPro" id="IPR036866">
    <property type="entry name" value="RibonucZ/Hydroxyglut_hydro"/>
</dbReference>
<accession>A0A2U1F2J0</accession>
<reference evidence="2 3" key="1">
    <citation type="submission" date="2018-04" db="EMBL/GenBank/DDBJ databases">
        <title>Genomic Encyclopedia of Type Strains, Phase IV (KMG-IV): sequencing the most valuable type-strain genomes for metagenomic binning, comparative biology and taxonomic classification.</title>
        <authorList>
            <person name="Goeker M."/>
        </authorList>
    </citation>
    <scope>NUCLEOTIDE SEQUENCE [LARGE SCALE GENOMIC DNA]</scope>
    <source>
        <strain evidence="2 3">DSM 45771</strain>
    </source>
</reference>
<dbReference type="InterPro" id="IPR045761">
    <property type="entry name" value="ODP_dom"/>
</dbReference>
<name>A0A2U1F2J0_9PSEU</name>
<evidence type="ECO:0000313" key="3">
    <source>
        <dbReference type="Proteomes" id="UP000245639"/>
    </source>
</evidence>
<protein>
    <submittedName>
        <fullName evidence="2">Metallo-beta-lactamase superfamily protein</fullName>
    </submittedName>
</protein>
<dbReference type="SUPFAM" id="SSF56281">
    <property type="entry name" value="Metallo-hydrolase/oxidoreductase"/>
    <property type="match status" value="1"/>
</dbReference>
<dbReference type="Pfam" id="PF19583">
    <property type="entry name" value="ODP"/>
    <property type="match status" value="1"/>
</dbReference>
<proteinExistence type="predicted"/>
<gene>
    <name evidence="2" type="ORF">C8D89_113142</name>
</gene>
<dbReference type="Gene3D" id="3.60.15.10">
    <property type="entry name" value="Ribonuclease Z/Hydroxyacylglutathione hydrolase-like"/>
    <property type="match status" value="1"/>
</dbReference>
<dbReference type="OrthoDB" id="3865988at2"/>
<comment type="caution">
    <text evidence="2">The sequence shown here is derived from an EMBL/GenBank/DDBJ whole genome shotgun (WGS) entry which is preliminary data.</text>
</comment>
<evidence type="ECO:0000313" key="2">
    <source>
        <dbReference type="EMBL" id="PVZ06404.1"/>
    </source>
</evidence>
<dbReference type="Proteomes" id="UP000245639">
    <property type="component" value="Unassembled WGS sequence"/>
</dbReference>
<keyword evidence="3" id="KW-1185">Reference proteome</keyword>
<organism evidence="2 3">
    <name type="scientific">Actinomycetospora cinnamomea</name>
    <dbReference type="NCBI Taxonomy" id="663609"/>
    <lineage>
        <taxon>Bacteria</taxon>
        <taxon>Bacillati</taxon>
        <taxon>Actinomycetota</taxon>
        <taxon>Actinomycetes</taxon>
        <taxon>Pseudonocardiales</taxon>
        <taxon>Pseudonocardiaceae</taxon>
        <taxon>Actinomycetospora</taxon>
    </lineage>
</organism>
<dbReference type="PANTHER" id="PTHR43717">
    <property type="entry name" value="ANAEROBIC NITRIC OXIDE REDUCTASE FLAVORUBREDOXIN"/>
    <property type="match status" value="1"/>
</dbReference>
<evidence type="ECO:0000259" key="1">
    <source>
        <dbReference type="SMART" id="SM00849"/>
    </source>
</evidence>
<feature type="domain" description="Metallo-beta-lactamase" evidence="1">
    <location>
        <begin position="31"/>
        <end position="212"/>
    </location>
</feature>
<dbReference type="PANTHER" id="PTHR43717:SF1">
    <property type="entry name" value="ANAEROBIC NITRIC OXIDE REDUCTASE FLAVORUBREDOXIN"/>
    <property type="match status" value="1"/>
</dbReference>
<dbReference type="AlphaFoldDB" id="A0A2U1F2J0"/>
<dbReference type="SMART" id="SM00849">
    <property type="entry name" value="Lactamase_B"/>
    <property type="match status" value="1"/>
</dbReference>
<dbReference type="EMBL" id="QEKW01000013">
    <property type="protein sequence ID" value="PVZ06404.1"/>
    <property type="molecule type" value="Genomic_DNA"/>
</dbReference>
<dbReference type="RefSeq" id="WP_116710172.1">
    <property type="nucleotide sequence ID" value="NZ_QEKW01000013.1"/>
</dbReference>
<dbReference type="InterPro" id="IPR001279">
    <property type="entry name" value="Metallo-B-lactamas"/>
</dbReference>
<sequence>MQPELGEPYAATPDTHVVPTYWPVPGAGVLGMNAFVIRAAEPVLVDTGTAVLSDEFLDALGSLLRPETLRWIWLTHEDLDHSGNLRRLLDLAPQATVLTTFMAVGRLMPGAPFPLDRVRLVNPGDTVNVGDRNLRAIRPPLFDSPATVGLLDDHSGALFSSDCFGAPLPSPELAAAHRADDIPPEVLAPHQIAWATVDSPWVTMTDPTALGHALEQLRRLEPTTVLSSHLPPIHRGLDRAVETLRTAPAADPVPAMTQSELEELLATFEPPKETADV</sequence>